<evidence type="ECO:0000313" key="8">
    <source>
        <dbReference type="Proteomes" id="UP000179099"/>
    </source>
</evidence>
<proteinExistence type="inferred from homology"/>
<evidence type="ECO:0000256" key="1">
    <source>
        <dbReference type="ARBA" id="ARBA00005854"/>
    </source>
</evidence>
<dbReference type="GO" id="GO:0005829">
    <property type="term" value="C:cytosol"/>
    <property type="evidence" value="ECO:0007669"/>
    <property type="project" value="TreeGrafter"/>
</dbReference>
<dbReference type="Pfam" id="PF02826">
    <property type="entry name" value="2-Hacid_dh_C"/>
    <property type="match status" value="1"/>
</dbReference>
<evidence type="ECO:0000259" key="6">
    <source>
        <dbReference type="Pfam" id="PF02826"/>
    </source>
</evidence>
<dbReference type="Gene3D" id="3.40.50.720">
    <property type="entry name" value="NAD(P)-binding Rossmann-like Domain"/>
    <property type="match status" value="2"/>
</dbReference>
<feature type="domain" description="D-isomer specific 2-hydroxyacid dehydrogenase NAD-binding" evidence="6">
    <location>
        <begin position="109"/>
        <end position="287"/>
    </location>
</feature>
<dbReference type="PROSITE" id="PS00671">
    <property type="entry name" value="D_2_HYDROXYACID_DH_3"/>
    <property type="match status" value="1"/>
</dbReference>
<dbReference type="SUPFAM" id="SSF51735">
    <property type="entry name" value="NAD(P)-binding Rossmann-fold domains"/>
    <property type="match status" value="1"/>
</dbReference>
<dbReference type="STRING" id="1801992.A2Y98_03355"/>
<dbReference type="InterPro" id="IPR036291">
    <property type="entry name" value="NAD(P)-bd_dom_sf"/>
</dbReference>
<dbReference type="Proteomes" id="UP000179099">
    <property type="component" value="Unassembled WGS sequence"/>
</dbReference>
<dbReference type="FunFam" id="3.40.50.720:FF:000203">
    <property type="entry name" value="D-3-phosphoglycerate dehydrogenase (SerA)"/>
    <property type="match status" value="1"/>
</dbReference>
<accession>A0A1G2F7X3</accession>
<dbReference type="InterPro" id="IPR029753">
    <property type="entry name" value="D-isomer_DH_CS"/>
</dbReference>
<dbReference type="InterPro" id="IPR050223">
    <property type="entry name" value="D-isomer_2-hydroxyacid_DH"/>
</dbReference>
<dbReference type="EMBL" id="MHMW01000019">
    <property type="protein sequence ID" value="OGZ34083.1"/>
    <property type="molecule type" value="Genomic_DNA"/>
</dbReference>
<dbReference type="PROSITE" id="PS00670">
    <property type="entry name" value="D_2_HYDROXYACID_DH_2"/>
    <property type="match status" value="1"/>
</dbReference>
<evidence type="ECO:0000256" key="3">
    <source>
        <dbReference type="ARBA" id="ARBA00023027"/>
    </source>
</evidence>
<evidence type="ECO:0000259" key="5">
    <source>
        <dbReference type="Pfam" id="PF00389"/>
    </source>
</evidence>
<dbReference type="Pfam" id="PF00389">
    <property type="entry name" value="2-Hacid_dh"/>
    <property type="match status" value="1"/>
</dbReference>
<dbReference type="SUPFAM" id="SSF52283">
    <property type="entry name" value="Formate/glycerate dehydrogenase catalytic domain-like"/>
    <property type="match status" value="1"/>
</dbReference>
<dbReference type="InterPro" id="IPR006139">
    <property type="entry name" value="D-isomer_2_OHA_DH_cat_dom"/>
</dbReference>
<name>A0A1G2F7X3_9BACT</name>
<dbReference type="AlphaFoldDB" id="A0A1G2F7X3"/>
<gene>
    <name evidence="7" type="ORF">A2Y98_03355</name>
</gene>
<dbReference type="GO" id="GO:0016618">
    <property type="term" value="F:hydroxypyruvate reductase [NAD(P)H] activity"/>
    <property type="evidence" value="ECO:0007669"/>
    <property type="project" value="TreeGrafter"/>
</dbReference>
<organism evidence="7 8">
    <name type="scientific">Candidatus Portnoybacteria bacterium RBG_19FT_COMBO_36_7</name>
    <dbReference type="NCBI Taxonomy" id="1801992"/>
    <lineage>
        <taxon>Bacteria</taxon>
        <taxon>Candidatus Portnoyibacteriota</taxon>
    </lineage>
</organism>
<sequence>MKVFVTRQIPESGIKLMKDAGFDVEVSPQDGVIPRDLLLQKVKGVDAILSILTDKMDTELMDSAGPQLKVIANYAVGYDNINLQDAAAHNVILTNTPGVLTESVAEHAIALMFALAHRVVESDQFMRDGKYVGWGPMLLLGNDILGKTIGLVGMGRIGANVAKRMCDGFGVKILYYDRARSEEIEKQYKMEFVDLETLLKNSDFVSIHLPMTPETKHIIGAPQLAMMKKTAYLINTARGPIIDEAALVEALKNGIIRGAALDVYEQEPKMAEGLAQMPNTVLTPHTASATEETRGAMSELAAKNIIEVLNGRPPITPITPK</sequence>
<reference evidence="7 8" key="1">
    <citation type="journal article" date="2016" name="Nat. Commun.">
        <title>Thousands of microbial genomes shed light on interconnected biogeochemical processes in an aquifer system.</title>
        <authorList>
            <person name="Anantharaman K."/>
            <person name="Brown C.T."/>
            <person name="Hug L.A."/>
            <person name="Sharon I."/>
            <person name="Castelle C.J."/>
            <person name="Probst A.J."/>
            <person name="Thomas B.C."/>
            <person name="Singh A."/>
            <person name="Wilkins M.J."/>
            <person name="Karaoz U."/>
            <person name="Brodie E.L."/>
            <person name="Williams K.H."/>
            <person name="Hubbard S.S."/>
            <person name="Banfield J.F."/>
        </authorList>
    </citation>
    <scope>NUCLEOTIDE SEQUENCE [LARGE SCALE GENOMIC DNA]</scope>
</reference>
<dbReference type="CDD" id="cd05301">
    <property type="entry name" value="GDH"/>
    <property type="match status" value="1"/>
</dbReference>
<comment type="caution">
    <text evidence="7">The sequence shown here is derived from an EMBL/GenBank/DDBJ whole genome shotgun (WGS) entry which is preliminary data.</text>
</comment>
<dbReference type="GO" id="GO:0030267">
    <property type="term" value="F:glyoxylate reductase (NADPH) activity"/>
    <property type="evidence" value="ECO:0007669"/>
    <property type="project" value="TreeGrafter"/>
</dbReference>
<keyword evidence="2 4" id="KW-0560">Oxidoreductase</keyword>
<evidence type="ECO:0000256" key="4">
    <source>
        <dbReference type="RuleBase" id="RU003719"/>
    </source>
</evidence>
<feature type="domain" description="D-isomer specific 2-hydroxyacid dehydrogenase catalytic" evidence="5">
    <location>
        <begin position="3"/>
        <end position="317"/>
    </location>
</feature>
<evidence type="ECO:0000256" key="2">
    <source>
        <dbReference type="ARBA" id="ARBA00023002"/>
    </source>
</evidence>
<dbReference type="PANTHER" id="PTHR10996:SF257">
    <property type="entry name" value="GLYOXYLATE REDUCTASE 1"/>
    <property type="match status" value="1"/>
</dbReference>
<dbReference type="InterPro" id="IPR006140">
    <property type="entry name" value="D-isomer_DH_NAD-bd"/>
</dbReference>
<comment type="similarity">
    <text evidence="1 4">Belongs to the D-isomer specific 2-hydroxyacid dehydrogenase family.</text>
</comment>
<evidence type="ECO:0000313" key="7">
    <source>
        <dbReference type="EMBL" id="OGZ34083.1"/>
    </source>
</evidence>
<dbReference type="PANTHER" id="PTHR10996">
    <property type="entry name" value="2-HYDROXYACID DEHYDROGENASE-RELATED"/>
    <property type="match status" value="1"/>
</dbReference>
<keyword evidence="3" id="KW-0520">NAD</keyword>
<protein>
    <submittedName>
        <fullName evidence="7">D-glycerate dehydrogenase</fullName>
    </submittedName>
</protein>
<dbReference type="GO" id="GO:0051287">
    <property type="term" value="F:NAD binding"/>
    <property type="evidence" value="ECO:0007669"/>
    <property type="project" value="InterPro"/>
</dbReference>